<evidence type="ECO:0000256" key="2">
    <source>
        <dbReference type="ARBA" id="ARBA00022792"/>
    </source>
</evidence>
<dbReference type="EMBL" id="JASDAP010000001">
    <property type="protein sequence ID" value="KAK1906492.1"/>
    <property type="molecule type" value="Genomic_DNA"/>
</dbReference>
<keyword evidence="1" id="KW-0519">Myristate</keyword>
<keyword evidence="6" id="KW-0449">Lipoprotein</keyword>
<dbReference type="PANTHER" id="PTHR21588:SF23">
    <property type="entry name" value="MICOS COMPLEX SUBUNIT MIC19 ISOFORM X1"/>
    <property type="match status" value="1"/>
</dbReference>
<comment type="subcellular location">
    <subcellularLocation>
        <location evidence="7">Mitochondrion inner membrane</location>
        <topology evidence="7">Lipid-anchor</topology>
    </subcellularLocation>
</comment>
<sequence length="209" mass="23515">MRLTTCLKCLLCKHLLGAYFMALGVCTDLLVGQNTSRQADLIETHLVWMTGRQQDALMRAELSNRQKIDRVETEKARAAAHAQDDAQSQVQGEVSRILCVERAAAEGSIQQAVIRERIATEDERLRAQLFAKQLGAREADLKKQDAFYREQVARLEERCPMEGDKGQLPSFSNFKSQLHAGPRETKASACKSAQFYKVTTENYHKAADQ</sequence>
<keyword evidence="3" id="KW-0496">Mitochondrion</keyword>
<accession>A0AAD9CQF6</accession>
<dbReference type="GO" id="GO:0061617">
    <property type="term" value="C:MICOS complex"/>
    <property type="evidence" value="ECO:0007669"/>
    <property type="project" value="InterPro"/>
</dbReference>
<feature type="region of interest" description="Disordered" evidence="8">
    <location>
        <begin position="164"/>
        <end position="186"/>
    </location>
</feature>
<keyword evidence="10" id="KW-1185">Reference proteome</keyword>
<gene>
    <name evidence="9" type="ORF">KUDE01_008889</name>
</gene>
<feature type="non-terminal residue" evidence="9">
    <location>
        <position position="209"/>
    </location>
</feature>
<dbReference type="PANTHER" id="PTHR21588">
    <property type="entry name" value="COILED-COIL-HELIX-COILED-COIL-HELIX DOMAIN CONTAINING 6"/>
    <property type="match status" value="1"/>
</dbReference>
<proteinExistence type="predicted"/>
<dbReference type="Proteomes" id="UP001228049">
    <property type="component" value="Unassembled WGS sequence"/>
</dbReference>
<evidence type="ECO:0000313" key="9">
    <source>
        <dbReference type="EMBL" id="KAK1906492.1"/>
    </source>
</evidence>
<reference evidence="9" key="1">
    <citation type="submission" date="2023-04" db="EMBL/GenBank/DDBJ databases">
        <title>Chromosome-level genome of Chaenocephalus aceratus.</title>
        <authorList>
            <person name="Park H."/>
        </authorList>
    </citation>
    <scope>NUCLEOTIDE SEQUENCE</scope>
    <source>
        <strain evidence="9">DE</strain>
        <tissue evidence="9">Muscle</tissue>
    </source>
</reference>
<evidence type="ECO:0000256" key="1">
    <source>
        <dbReference type="ARBA" id="ARBA00022707"/>
    </source>
</evidence>
<name>A0AAD9CQF6_DISEL</name>
<dbReference type="InterPro" id="IPR007964">
    <property type="entry name" value="MIC19/MIC25"/>
</dbReference>
<evidence type="ECO:0000256" key="4">
    <source>
        <dbReference type="ARBA" id="ARBA00023136"/>
    </source>
</evidence>
<evidence type="ECO:0000256" key="3">
    <source>
        <dbReference type="ARBA" id="ARBA00023128"/>
    </source>
</evidence>
<dbReference type="GO" id="GO:0007007">
    <property type="term" value="P:inner mitochondrial membrane organization"/>
    <property type="evidence" value="ECO:0007669"/>
    <property type="project" value="TreeGrafter"/>
</dbReference>
<dbReference type="AlphaFoldDB" id="A0AAD9CQF6"/>
<evidence type="ECO:0000313" key="10">
    <source>
        <dbReference type="Proteomes" id="UP001228049"/>
    </source>
</evidence>
<keyword evidence="2" id="KW-0999">Mitochondrion inner membrane</keyword>
<evidence type="ECO:0000256" key="5">
    <source>
        <dbReference type="ARBA" id="ARBA00023157"/>
    </source>
</evidence>
<evidence type="ECO:0000256" key="6">
    <source>
        <dbReference type="ARBA" id="ARBA00023288"/>
    </source>
</evidence>
<keyword evidence="5" id="KW-1015">Disulfide bond</keyword>
<comment type="caution">
    <text evidence="9">The sequence shown here is derived from an EMBL/GenBank/DDBJ whole genome shotgun (WGS) entry which is preliminary data.</text>
</comment>
<organism evidence="9 10">
    <name type="scientific">Dissostichus eleginoides</name>
    <name type="common">Patagonian toothfish</name>
    <name type="synonym">Dissostichus amissus</name>
    <dbReference type="NCBI Taxonomy" id="100907"/>
    <lineage>
        <taxon>Eukaryota</taxon>
        <taxon>Metazoa</taxon>
        <taxon>Chordata</taxon>
        <taxon>Craniata</taxon>
        <taxon>Vertebrata</taxon>
        <taxon>Euteleostomi</taxon>
        <taxon>Actinopterygii</taxon>
        <taxon>Neopterygii</taxon>
        <taxon>Teleostei</taxon>
        <taxon>Neoteleostei</taxon>
        <taxon>Acanthomorphata</taxon>
        <taxon>Eupercaria</taxon>
        <taxon>Perciformes</taxon>
        <taxon>Notothenioidei</taxon>
        <taxon>Nototheniidae</taxon>
        <taxon>Dissostichus</taxon>
    </lineage>
</organism>
<dbReference type="Pfam" id="PF05300">
    <property type="entry name" value="MIC19_MIC25"/>
    <property type="match status" value="1"/>
</dbReference>
<protein>
    <submittedName>
        <fullName evidence="9">MICOS complex subunit Mic19</fullName>
    </submittedName>
</protein>
<evidence type="ECO:0000256" key="7">
    <source>
        <dbReference type="ARBA" id="ARBA00034476"/>
    </source>
</evidence>
<dbReference type="InterPro" id="IPR052632">
    <property type="entry name" value="MICOS_subunit_Mic19"/>
</dbReference>
<keyword evidence="4" id="KW-0472">Membrane</keyword>
<evidence type="ECO:0000256" key="8">
    <source>
        <dbReference type="SAM" id="MobiDB-lite"/>
    </source>
</evidence>